<dbReference type="AlphaFoldDB" id="A0A266LU94"/>
<proteinExistence type="predicted"/>
<dbReference type="Proteomes" id="UP000216113">
    <property type="component" value="Unassembled WGS sequence"/>
</dbReference>
<comment type="caution">
    <text evidence="1">The sequence shown here is derived from an EMBL/GenBank/DDBJ whole genome shotgun (WGS) entry which is preliminary data.</text>
</comment>
<sequence>MPNTENLNLLPDYFGSADQAVLALAASVDTNPDSMLGGFIVFSRGFEHYRISRPASIEGYPWVEFNEQGVLVLDPDLDFCGTYCTTDTAGAREIADAHGEQAVFRNFFSPVFLARMIQQDLKLRACAGYWLAPDNAVLKFRSFGAATAGNLIAQAPLILSGLIAQTRSMRSYIRQVARAGDLIVLQTSHFPGLWTPLGAVPVDWFAPLQSN</sequence>
<protein>
    <submittedName>
        <fullName evidence="1">Uncharacterized protein</fullName>
    </submittedName>
</protein>
<accession>A0A266LU94</accession>
<dbReference type="RefSeq" id="WP_095029121.1">
    <property type="nucleotide sequence ID" value="NZ_NQKL01000007.1"/>
</dbReference>
<evidence type="ECO:0000313" key="1">
    <source>
        <dbReference type="EMBL" id="OZY41658.1"/>
    </source>
</evidence>
<dbReference type="EMBL" id="NQKL01000007">
    <property type="protein sequence ID" value="OZY41658.1"/>
    <property type="molecule type" value="Genomic_DNA"/>
</dbReference>
<reference evidence="1 2" key="1">
    <citation type="submission" date="2017-08" db="EMBL/GenBank/DDBJ databases">
        <title>Genomic and metabolic characterisation of spoilage-associated Pseudomonas species.</title>
        <authorList>
            <person name="Stanborough T."/>
            <person name="Fegan N."/>
            <person name="Powell S.M."/>
            <person name="Singh T."/>
            <person name="Tamplin M.L."/>
            <person name="Chandry P.S."/>
        </authorList>
    </citation>
    <scope>NUCLEOTIDE SEQUENCE [LARGE SCALE GENOMIC DNA]</scope>
    <source>
        <strain evidence="1 2">F1820</strain>
    </source>
</reference>
<organism evidence="1 2">
    <name type="scientific">Pseudomonas fragi</name>
    <dbReference type="NCBI Taxonomy" id="296"/>
    <lineage>
        <taxon>Bacteria</taxon>
        <taxon>Pseudomonadati</taxon>
        <taxon>Pseudomonadota</taxon>
        <taxon>Gammaproteobacteria</taxon>
        <taxon>Pseudomonadales</taxon>
        <taxon>Pseudomonadaceae</taxon>
        <taxon>Pseudomonas</taxon>
    </lineage>
</organism>
<name>A0A266LU94_PSEFR</name>
<gene>
    <name evidence="1" type="ORF">CJF43_10445</name>
</gene>
<evidence type="ECO:0000313" key="2">
    <source>
        <dbReference type="Proteomes" id="UP000216113"/>
    </source>
</evidence>